<comment type="caution">
    <text evidence="2">The sequence shown here is derived from an EMBL/GenBank/DDBJ whole genome shotgun (WGS) entry which is preliminary data.</text>
</comment>
<sequence length="73" mass="8236">MKTSDCRSKKGYGNKNHTNNPRKNIALNTEKNAVFTAERYSAFAEEAIQFTVNGRDILMEGKKEDNCESLIPP</sequence>
<reference evidence="2" key="1">
    <citation type="submission" date="2020-08" db="EMBL/GenBank/DDBJ databases">
        <title>Multicomponent nature underlies the extraordinary mechanical properties of spider dragline silk.</title>
        <authorList>
            <person name="Kono N."/>
            <person name="Nakamura H."/>
            <person name="Mori M."/>
            <person name="Yoshida Y."/>
            <person name="Ohtoshi R."/>
            <person name="Malay A.D."/>
            <person name="Moran D.A.P."/>
            <person name="Tomita M."/>
            <person name="Numata K."/>
            <person name="Arakawa K."/>
        </authorList>
    </citation>
    <scope>NUCLEOTIDE SEQUENCE</scope>
</reference>
<evidence type="ECO:0000313" key="3">
    <source>
        <dbReference type="Proteomes" id="UP000887159"/>
    </source>
</evidence>
<dbReference type="Proteomes" id="UP000887159">
    <property type="component" value="Unassembled WGS sequence"/>
</dbReference>
<name>A0A8X6RCX8_TRICX</name>
<dbReference type="EMBL" id="BMAU01021144">
    <property type="protein sequence ID" value="GFX92345.1"/>
    <property type="molecule type" value="Genomic_DNA"/>
</dbReference>
<keyword evidence="3" id="KW-1185">Reference proteome</keyword>
<evidence type="ECO:0000313" key="2">
    <source>
        <dbReference type="EMBL" id="GFX92345.1"/>
    </source>
</evidence>
<gene>
    <name evidence="2" type="ORF">TNCV_1112721</name>
</gene>
<organism evidence="2 3">
    <name type="scientific">Trichonephila clavipes</name>
    <name type="common">Golden silk orbweaver</name>
    <name type="synonym">Nephila clavipes</name>
    <dbReference type="NCBI Taxonomy" id="2585209"/>
    <lineage>
        <taxon>Eukaryota</taxon>
        <taxon>Metazoa</taxon>
        <taxon>Ecdysozoa</taxon>
        <taxon>Arthropoda</taxon>
        <taxon>Chelicerata</taxon>
        <taxon>Arachnida</taxon>
        <taxon>Araneae</taxon>
        <taxon>Araneomorphae</taxon>
        <taxon>Entelegynae</taxon>
        <taxon>Araneoidea</taxon>
        <taxon>Nephilidae</taxon>
        <taxon>Trichonephila</taxon>
    </lineage>
</organism>
<protein>
    <submittedName>
        <fullName evidence="2">Uncharacterized protein</fullName>
    </submittedName>
</protein>
<feature type="region of interest" description="Disordered" evidence="1">
    <location>
        <begin position="1"/>
        <end position="23"/>
    </location>
</feature>
<proteinExistence type="predicted"/>
<dbReference type="AlphaFoldDB" id="A0A8X6RCX8"/>
<evidence type="ECO:0000256" key="1">
    <source>
        <dbReference type="SAM" id="MobiDB-lite"/>
    </source>
</evidence>
<accession>A0A8X6RCX8</accession>